<organism evidence="1 2">
    <name type="scientific">Rubus argutus</name>
    <name type="common">Southern blackberry</name>
    <dbReference type="NCBI Taxonomy" id="59490"/>
    <lineage>
        <taxon>Eukaryota</taxon>
        <taxon>Viridiplantae</taxon>
        <taxon>Streptophyta</taxon>
        <taxon>Embryophyta</taxon>
        <taxon>Tracheophyta</taxon>
        <taxon>Spermatophyta</taxon>
        <taxon>Magnoliopsida</taxon>
        <taxon>eudicotyledons</taxon>
        <taxon>Gunneridae</taxon>
        <taxon>Pentapetalae</taxon>
        <taxon>rosids</taxon>
        <taxon>fabids</taxon>
        <taxon>Rosales</taxon>
        <taxon>Rosaceae</taxon>
        <taxon>Rosoideae</taxon>
        <taxon>Rosoideae incertae sedis</taxon>
        <taxon>Rubus</taxon>
    </lineage>
</organism>
<sequence>MSGTRRSAAIIPTQASKRAKVPDSVILEIVVFSQLALANKDGRIAVSLATTKKGRPIEAKNEVKGDEVVSSAIVERSRVRERKS</sequence>
<dbReference type="AlphaFoldDB" id="A0AAW1VQK9"/>
<evidence type="ECO:0000313" key="1">
    <source>
        <dbReference type="EMBL" id="KAK9907173.1"/>
    </source>
</evidence>
<name>A0AAW1VQK9_RUBAR</name>
<accession>A0AAW1VQK9</accession>
<protein>
    <submittedName>
        <fullName evidence="1">Uncharacterized protein</fullName>
    </submittedName>
</protein>
<keyword evidence="2" id="KW-1185">Reference proteome</keyword>
<dbReference type="EMBL" id="JBEDUW010000032">
    <property type="protein sequence ID" value="KAK9907173.1"/>
    <property type="molecule type" value="Genomic_DNA"/>
</dbReference>
<evidence type="ECO:0000313" key="2">
    <source>
        <dbReference type="Proteomes" id="UP001457282"/>
    </source>
</evidence>
<reference evidence="1 2" key="1">
    <citation type="journal article" date="2023" name="G3 (Bethesda)">
        <title>A chromosome-length genome assembly and annotation of blackberry (Rubus argutus, cv. 'Hillquist').</title>
        <authorList>
            <person name="Bruna T."/>
            <person name="Aryal R."/>
            <person name="Dudchenko O."/>
            <person name="Sargent D.J."/>
            <person name="Mead D."/>
            <person name="Buti M."/>
            <person name="Cavallini A."/>
            <person name="Hytonen T."/>
            <person name="Andres J."/>
            <person name="Pham M."/>
            <person name="Weisz D."/>
            <person name="Mascagni F."/>
            <person name="Usai G."/>
            <person name="Natali L."/>
            <person name="Bassil N."/>
            <person name="Fernandez G.E."/>
            <person name="Lomsadze A."/>
            <person name="Armour M."/>
            <person name="Olukolu B."/>
            <person name="Poorten T."/>
            <person name="Britton C."/>
            <person name="Davik J."/>
            <person name="Ashrafi H."/>
            <person name="Aiden E.L."/>
            <person name="Borodovsky M."/>
            <person name="Worthington M."/>
        </authorList>
    </citation>
    <scope>NUCLEOTIDE SEQUENCE [LARGE SCALE GENOMIC DNA]</scope>
    <source>
        <strain evidence="1">PI 553951</strain>
    </source>
</reference>
<gene>
    <name evidence="1" type="ORF">M0R45_002180</name>
</gene>
<dbReference type="Proteomes" id="UP001457282">
    <property type="component" value="Unassembled WGS sequence"/>
</dbReference>
<comment type="caution">
    <text evidence="1">The sequence shown here is derived from an EMBL/GenBank/DDBJ whole genome shotgun (WGS) entry which is preliminary data.</text>
</comment>
<proteinExistence type="predicted"/>